<gene>
    <name evidence="2" type="ORF">B0I08_101733</name>
</gene>
<dbReference type="EMBL" id="PVTL01000001">
    <property type="protein sequence ID" value="PRY70596.1"/>
    <property type="molecule type" value="Genomic_DNA"/>
</dbReference>
<sequence length="228" mass="24936">MRVRTAFGLARLLAALVCIIALVARFYWGLGTATFNAPNFFAYLTIQSNIAFVVLAILSGVRNLSSGEDPRWLTTMRAVVLSWTVTAGIVFAILIQQGGARGVRVDVPWSDVFLHFVLPGVALIDWSTAPGRGRANWRALPMVVAYPILWGVVTLVRGNFVGWYPYFFLDPAQVSGVGEFSFFCGFALVLFASVAAGIVGITRAPPLTQQRRFLSLVAREPLPRTGRD</sequence>
<evidence type="ECO:0000313" key="3">
    <source>
        <dbReference type="Proteomes" id="UP000237983"/>
    </source>
</evidence>
<comment type="caution">
    <text evidence="2">The sequence shown here is derived from an EMBL/GenBank/DDBJ whole genome shotgun (WGS) entry which is preliminary data.</text>
</comment>
<dbReference type="AlphaFoldDB" id="A0A2T0VK37"/>
<name>A0A2T0VK37_9MICO</name>
<feature type="transmembrane region" description="Helical" evidence="1">
    <location>
        <begin position="40"/>
        <end position="61"/>
    </location>
</feature>
<dbReference type="InterPro" id="IPR049713">
    <property type="entry name" value="Pr6Pr-like"/>
</dbReference>
<evidence type="ECO:0008006" key="4">
    <source>
        <dbReference type="Google" id="ProtNLM"/>
    </source>
</evidence>
<feature type="transmembrane region" description="Helical" evidence="1">
    <location>
        <begin position="73"/>
        <end position="95"/>
    </location>
</feature>
<dbReference type="OrthoDB" id="9809977at2"/>
<dbReference type="Proteomes" id="UP000237983">
    <property type="component" value="Unassembled WGS sequence"/>
</dbReference>
<keyword evidence="3" id="KW-1185">Reference proteome</keyword>
<dbReference type="NCBIfam" id="NF038065">
    <property type="entry name" value="Pr6Pr"/>
    <property type="match status" value="1"/>
</dbReference>
<reference evidence="2 3" key="1">
    <citation type="submission" date="2018-03" db="EMBL/GenBank/DDBJ databases">
        <title>Genomic Encyclopedia of Type Strains, Phase III (KMG-III): the genomes of soil and plant-associated and newly described type strains.</title>
        <authorList>
            <person name="Whitman W."/>
        </authorList>
    </citation>
    <scope>NUCLEOTIDE SEQUENCE [LARGE SCALE GENOMIC DNA]</scope>
    <source>
        <strain evidence="2 3">CGMCC 1.12484</strain>
    </source>
</reference>
<keyword evidence="1" id="KW-1133">Transmembrane helix</keyword>
<dbReference type="RefSeq" id="WP_146134305.1">
    <property type="nucleotide sequence ID" value="NZ_PVTL01000001.1"/>
</dbReference>
<organism evidence="2 3">
    <name type="scientific">Glaciihabitans tibetensis</name>
    <dbReference type="NCBI Taxonomy" id="1266600"/>
    <lineage>
        <taxon>Bacteria</taxon>
        <taxon>Bacillati</taxon>
        <taxon>Actinomycetota</taxon>
        <taxon>Actinomycetes</taxon>
        <taxon>Micrococcales</taxon>
        <taxon>Microbacteriaceae</taxon>
        <taxon>Glaciihabitans</taxon>
    </lineage>
</organism>
<feature type="transmembrane region" description="Helical" evidence="1">
    <location>
        <begin position="139"/>
        <end position="160"/>
    </location>
</feature>
<evidence type="ECO:0000313" key="2">
    <source>
        <dbReference type="EMBL" id="PRY70596.1"/>
    </source>
</evidence>
<evidence type="ECO:0000256" key="1">
    <source>
        <dbReference type="SAM" id="Phobius"/>
    </source>
</evidence>
<proteinExistence type="predicted"/>
<feature type="transmembrane region" description="Helical" evidence="1">
    <location>
        <begin position="180"/>
        <end position="202"/>
    </location>
</feature>
<feature type="transmembrane region" description="Helical" evidence="1">
    <location>
        <begin position="12"/>
        <end position="28"/>
    </location>
</feature>
<keyword evidence="1" id="KW-0812">Transmembrane</keyword>
<accession>A0A2T0VK37</accession>
<protein>
    <recommendedName>
        <fullName evidence="4">FAR-17a/AIG1-like protein</fullName>
    </recommendedName>
</protein>
<feature type="transmembrane region" description="Helical" evidence="1">
    <location>
        <begin position="107"/>
        <end position="127"/>
    </location>
</feature>
<keyword evidence="1" id="KW-0472">Membrane</keyword>